<accession>A0A426VBR4</accession>
<name>A0A426VBR4_9BURK</name>
<dbReference type="EMBL" id="RSED01000007">
    <property type="protein sequence ID" value="RRS04304.1"/>
    <property type="molecule type" value="Genomic_DNA"/>
</dbReference>
<dbReference type="InterPro" id="IPR036513">
    <property type="entry name" value="STAS_dom_sf"/>
</dbReference>
<evidence type="ECO:0000259" key="1">
    <source>
        <dbReference type="PROSITE" id="PS50801"/>
    </source>
</evidence>
<feature type="domain" description="STAS" evidence="1">
    <location>
        <begin position="10"/>
        <end position="102"/>
    </location>
</feature>
<gene>
    <name evidence="2" type="ORF">EIP75_10420</name>
</gene>
<dbReference type="InterPro" id="IPR058548">
    <property type="entry name" value="MlaB-like_STAS"/>
</dbReference>
<dbReference type="SUPFAM" id="SSF52091">
    <property type="entry name" value="SpoIIaa-like"/>
    <property type="match status" value="1"/>
</dbReference>
<evidence type="ECO:0000313" key="3">
    <source>
        <dbReference type="Proteomes" id="UP000269265"/>
    </source>
</evidence>
<organism evidence="2 3">
    <name type="scientific">Aquabacterium soli</name>
    <dbReference type="NCBI Taxonomy" id="2493092"/>
    <lineage>
        <taxon>Bacteria</taxon>
        <taxon>Pseudomonadati</taxon>
        <taxon>Pseudomonadota</taxon>
        <taxon>Betaproteobacteria</taxon>
        <taxon>Burkholderiales</taxon>
        <taxon>Aquabacterium</taxon>
    </lineage>
</organism>
<dbReference type="CDD" id="cd07043">
    <property type="entry name" value="STAS_anti-anti-sigma_factors"/>
    <property type="match status" value="1"/>
</dbReference>
<dbReference type="Gene3D" id="3.30.750.24">
    <property type="entry name" value="STAS domain"/>
    <property type="match status" value="1"/>
</dbReference>
<evidence type="ECO:0000313" key="2">
    <source>
        <dbReference type="EMBL" id="RRS04304.1"/>
    </source>
</evidence>
<dbReference type="RefSeq" id="WP_125243211.1">
    <property type="nucleotide sequence ID" value="NZ_RSED01000007.1"/>
</dbReference>
<dbReference type="Proteomes" id="UP000269265">
    <property type="component" value="Unassembled WGS sequence"/>
</dbReference>
<dbReference type="Pfam" id="PF13466">
    <property type="entry name" value="STAS_2"/>
    <property type="match status" value="1"/>
</dbReference>
<dbReference type="AlphaFoldDB" id="A0A426VBR4"/>
<protein>
    <submittedName>
        <fullName evidence="2">Anti-sigma factor antagonist</fullName>
    </submittedName>
</protein>
<dbReference type="InterPro" id="IPR052746">
    <property type="entry name" value="MlaB_ABC_Transporter"/>
</dbReference>
<sequence>MSGAGATGRLAIEGEMTIYRAAELKDVLLTALRAPRPLEIDLAEVTDIDSAGVQLLMMAKQAARAQGTELRLVRHSPAVLDVFELLDLAGHFGDPLLEGALR</sequence>
<dbReference type="PANTHER" id="PTHR35849:SF2">
    <property type="entry name" value="BLR2341 PROTEIN"/>
    <property type="match status" value="1"/>
</dbReference>
<dbReference type="InterPro" id="IPR002645">
    <property type="entry name" value="STAS_dom"/>
</dbReference>
<dbReference type="OrthoDB" id="8527158at2"/>
<dbReference type="PROSITE" id="PS50801">
    <property type="entry name" value="STAS"/>
    <property type="match status" value="1"/>
</dbReference>
<proteinExistence type="predicted"/>
<comment type="caution">
    <text evidence="2">The sequence shown here is derived from an EMBL/GenBank/DDBJ whole genome shotgun (WGS) entry which is preliminary data.</text>
</comment>
<keyword evidence="3" id="KW-1185">Reference proteome</keyword>
<reference evidence="2 3" key="1">
    <citation type="submission" date="2018-12" db="EMBL/GenBank/DDBJ databases">
        <title>The whole draft genome of Aquabacterium sp. SJQ9.</title>
        <authorList>
            <person name="Sun L."/>
            <person name="Gao X."/>
            <person name="Chen W."/>
            <person name="Huang K."/>
        </authorList>
    </citation>
    <scope>NUCLEOTIDE SEQUENCE [LARGE SCALE GENOMIC DNA]</scope>
    <source>
        <strain evidence="2 3">SJQ9</strain>
    </source>
</reference>
<dbReference type="PANTHER" id="PTHR35849">
    <property type="entry name" value="BLR2341 PROTEIN"/>
    <property type="match status" value="1"/>
</dbReference>